<dbReference type="AlphaFoldDB" id="A0AAX6H8T0"/>
<organism evidence="3 5">
    <name type="scientific">Iris pallida</name>
    <name type="common">Sweet iris</name>
    <dbReference type="NCBI Taxonomy" id="29817"/>
    <lineage>
        <taxon>Eukaryota</taxon>
        <taxon>Viridiplantae</taxon>
        <taxon>Streptophyta</taxon>
        <taxon>Embryophyta</taxon>
        <taxon>Tracheophyta</taxon>
        <taxon>Spermatophyta</taxon>
        <taxon>Magnoliopsida</taxon>
        <taxon>Liliopsida</taxon>
        <taxon>Asparagales</taxon>
        <taxon>Iridaceae</taxon>
        <taxon>Iridoideae</taxon>
        <taxon>Irideae</taxon>
        <taxon>Iris</taxon>
    </lineage>
</organism>
<reference evidence="3" key="1">
    <citation type="journal article" date="2023" name="GigaByte">
        <title>Genome assembly of the bearded iris, Iris pallida Lam.</title>
        <authorList>
            <person name="Bruccoleri R.E."/>
            <person name="Oakeley E.J."/>
            <person name="Faust A.M.E."/>
            <person name="Altorfer M."/>
            <person name="Dessus-Babus S."/>
            <person name="Burckhardt D."/>
            <person name="Oertli M."/>
            <person name="Naumann U."/>
            <person name="Petersen F."/>
            <person name="Wong J."/>
        </authorList>
    </citation>
    <scope>NUCLEOTIDE SEQUENCE</scope>
    <source>
        <strain evidence="3">GSM-AAB239-AS_SAM_17_03QT</strain>
    </source>
</reference>
<evidence type="ECO:0008006" key="6">
    <source>
        <dbReference type="Google" id="ProtNLM"/>
    </source>
</evidence>
<evidence type="ECO:0000313" key="4">
    <source>
        <dbReference type="EMBL" id="KAJ6837397.1"/>
    </source>
</evidence>
<comment type="caution">
    <text evidence="3">The sequence shown here is derived from an EMBL/GenBank/DDBJ whole genome shotgun (WGS) entry which is preliminary data.</text>
</comment>
<proteinExistence type="predicted"/>
<gene>
    <name evidence="3" type="ORF">M6B38_120625</name>
    <name evidence="4" type="ORF">M6B38_120630</name>
    <name evidence="2" type="ORF">M6B38_147275</name>
</gene>
<name>A0AAX6H8T0_IRIPA</name>
<feature type="chain" id="PRO_5044718836" description="Secreted protein" evidence="1">
    <location>
        <begin position="29"/>
        <end position="60"/>
    </location>
</feature>
<evidence type="ECO:0000313" key="5">
    <source>
        <dbReference type="Proteomes" id="UP001140949"/>
    </source>
</evidence>
<keyword evidence="1" id="KW-0732">Signal</keyword>
<keyword evidence="5" id="KW-1185">Reference proteome</keyword>
<accession>A0AAX6H8T0</accession>
<evidence type="ECO:0000313" key="2">
    <source>
        <dbReference type="EMBL" id="KAJ6813185.1"/>
    </source>
</evidence>
<feature type="signal peptide" evidence="1">
    <location>
        <begin position="1"/>
        <end position="28"/>
    </location>
</feature>
<evidence type="ECO:0000313" key="3">
    <source>
        <dbReference type="EMBL" id="KAJ6837396.1"/>
    </source>
</evidence>
<sequence>MLYYSHATKPRQHFSLLCLVLLVGVVRCSLPDRIRYRYLEDMVPPWARARRWWSCVSGWT</sequence>
<reference evidence="3" key="2">
    <citation type="submission" date="2023-04" db="EMBL/GenBank/DDBJ databases">
        <authorList>
            <person name="Bruccoleri R.E."/>
            <person name="Oakeley E.J."/>
            <person name="Faust A.-M."/>
            <person name="Dessus-Babus S."/>
            <person name="Altorfer M."/>
            <person name="Burckhardt D."/>
            <person name="Oertli M."/>
            <person name="Naumann U."/>
            <person name="Petersen F."/>
            <person name="Wong J."/>
        </authorList>
    </citation>
    <scope>NUCLEOTIDE SEQUENCE</scope>
    <source>
        <strain evidence="3">GSM-AAB239-AS_SAM_17_03QT</strain>
        <tissue evidence="3">Leaf</tissue>
    </source>
</reference>
<evidence type="ECO:0000256" key="1">
    <source>
        <dbReference type="SAM" id="SignalP"/>
    </source>
</evidence>
<dbReference type="EMBL" id="JANAVB010011397">
    <property type="protein sequence ID" value="KAJ6837397.1"/>
    <property type="molecule type" value="Genomic_DNA"/>
</dbReference>
<dbReference type="Proteomes" id="UP001140949">
    <property type="component" value="Unassembled WGS sequence"/>
</dbReference>
<dbReference type="EMBL" id="JANAVB010030732">
    <property type="protein sequence ID" value="KAJ6813185.1"/>
    <property type="molecule type" value="Genomic_DNA"/>
</dbReference>
<protein>
    <recommendedName>
        <fullName evidence="6">Secreted protein</fullName>
    </recommendedName>
</protein>
<dbReference type="EMBL" id="JANAVB010011397">
    <property type="protein sequence ID" value="KAJ6837396.1"/>
    <property type="molecule type" value="Genomic_DNA"/>
</dbReference>